<evidence type="ECO:0000313" key="2">
    <source>
        <dbReference type="EMBL" id="MBW77425.1"/>
    </source>
</evidence>
<reference evidence="2" key="1">
    <citation type="submission" date="2018-01" db="EMBL/GenBank/DDBJ databases">
        <title>An insight into the sialome of Amazonian anophelines.</title>
        <authorList>
            <person name="Ribeiro J.M."/>
            <person name="Scarpassa V."/>
            <person name="Calvo E."/>
        </authorList>
    </citation>
    <scope>NUCLEOTIDE SEQUENCE</scope>
</reference>
<dbReference type="AlphaFoldDB" id="A0A2M4DIS6"/>
<sequence length="74" mass="8266">MLLLLLLVSLPRRAAVGVVKLSTKVCRVTWSVVDGLWRRLRRIKVPPLVSGDRVFEGRVKNFSCLASLGSYSLL</sequence>
<dbReference type="EMBL" id="GGFL01013247">
    <property type="protein sequence ID" value="MBW77425.1"/>
    <property type="molecule type" value="Transcribed_RNA"/>
</dbReference>
<protein>
    <submittedName>
        <fullName evidence="2">Putative secreted protein</fullName>
    </submittedName>
</protein>
<feature type="signal peptide" evidence="1">
    <location>
        <begin position="1"/>
        <end position="17"/>
    </location>
</feature>
<organism evidence="2">
    <name type="scientific">Anopheles darlingi</name>
    <name type="common">Mosquito</name>
    <dbReference type="NCBI Taxonomy" id="43151"/>
    <lineage>
        <taxon>Eukaryota</taxon>
        <taxon>Metazoa</taxon>
        <taxon>Ecdysozoa</taxon>
        <taxon>Arthropoda</taxon>
        <taxon>Hexapoda</taxon>
        <taxon>Insecta</taxon>
        <taxon>Pterygota</taxon>
        <taxon>Neoptera</taxon>
        <taxon>Endopterygota</taxon>
        <taxon>Diptera</taxon>
        <taxon>Nematocera</taxon>
        <taxon>Culicoidea</taxon>
        <taxon>Culicidae</taxon>
        <taxon>Anophelinae</taxon>
        <taxon>Anopheles</taxon>
    </lineage>
</organism>
<evidence type="ECO:0000256" key="1">
    <source>
        <dbReference type="SAM" id="SignalP"/>
    </source>
</evidence>
<proteinExistence type="predicted"/>
<keyword evidence="1" id="KW-0732">Signal</keyword>
<accession>A0A2M4DIS6</accession>
<name>A0A2M4DIS6_ANODA</name>
<feature type="chain" id="PRO_5014986344" evidence="1">
    <location>
        <begin position="18"/>
        <end position="74"/>
    </location>
</feature>